<evidence type="ECO:0000256" key="1">
    <source>
        <dbReference type="ARBA" id="ARBA00004514"/>
    </source>
</evidence>
<comment type="similarity">
    <text evidence="2">Belongs to the NLRP family.</text>
</comment>
<dbReference type="PANTHER" id="PTHR45690">
    <property type="entry name" value="NACHT, LRR AND PYD DOMAINS-CONTAINING PROTEIN 12"/>
    <property type="match status" value="1"/>
</dbReference>
<evidence type="ECO:0000256" key="7">
    <source>
        <dbReference type="ARBA" id="ARBA00022840"/>
    </source>
</evidence>
<dbReference type="GO" id="GO:0005829">
    <property type="term" value="C:cytosol"/>
    <property type="evidence" value="ECO:0007669"/>
    <property type="project" value="UniProtKB-SubCell"/>
</dbReference>
<dbReference type="FunFam" id="3.40.50.300:FF:000897">
    <property type="entry name" value="NLR family pyrin domain containing 1"/>
    <property type="match status" value="1"/>
</dbReference>
<feature type="compositionally biased region" description="Polar residues" evidence="8">
    <location>
        <begin position="108"/>
        <end position="120"/>
    </location>
</feature>
<feature type="domain" description="NACHT" evidence="10">
    <location>
        <begin position="293"/>
        <end position="601"/>
    </location>
</feature>
<dbReference type="PANTHER" id="PTHR45690:SF15">
    <property type="entry name" value="NACHT, LRR AND PYD DOMAINS-CONTAINING PROTEIN 14"/>
    <property type="match status" value="1"/>
</dbReference>
<proteinExistence type="inferred from homology"/>
<sequence>MASGVQWRLARYLDMLGKEELKEFQLRLPEKPLGGPRPHLTSACGQQPGALEAASQLVAQHGEQQAWDLALHTWEQMGLSQLCAQARAEAALMSGEGSSLPCSPGAPSMQSPSGPTSTVVLSFVQDPPTTSSKQPPGTSRCFLQNRYPSFSFNRVLPCSSNQKSLLQESPSAPTSTTVLEDWVPPPQFSRKPRKQEAPRAEWLLVEMSGEHSKGIRERRQHQKRKRPRPTKSRGKEGLHEEFIELLLLHQPRGGLLESQSKGSWHHSGAEEQGRLIEVKDLFGPGLGAQEEGRAVVLHGVAGVGKSVMARQVRRAWEEGRLYRDRFQHVFYFSCRQLAQSKTMSLKELITKDWAAPTAPSEQILSQPGQLLLILDGLDELKWVFVKEKSEVCPYWDQPQPVKTLLLGLLRKTILPGASLLITARTTALHLFILSVEQPRWVKVLGFSESSRKEYFYKYFKSKNKANRAFHSVELNQPLLTMCLVPLVSWLVCTCMKKQMERGESLGLPSQTATALCLHYLAQALPAQPLGTQLRGLCSLAAKGIRQRETLLIWEDLRKHELEDTVSALLEMGILRKHPSSPDYDFAHQYLQEFFAAVSCVLGSEDKECHPPDSIQGLEDLLKAYGGLDPFGVPPTCFVLGLLSEPVQREMEAVFQGKVPAERKRKLLCWAKEAVRNQLPVLQQSSLPMLHCLYEIQDKDFLTHAMAPFHGARVRVHTSLELLVFMFCIKFCTVKELRLNERGQHGHTGSPLHVALLRGFPVTDAWWEVLFFTLRTTGKLKELDLSGNCLSNTVVQSLCKALRFPSCCLETLRLTHCSLTAEGCIGLAWVLDTPETLTELELSFNLLLDLGVERLCNGLKEPGCRLHRLRLVGCGLTSRCCRALASALSASPRLTELDLQQNELEDAGVRLLCEGLRRPTCQLRLLWLDQTGLSEEVTRMLRALEDEKPPLLIPSRWKPSETMPNEGPRETVPNEDPRETMPNEGPHEGETSGTSSLQQDRRESEGLSPPVVQEGLVGLLSPAPPEDLQHKGPLGTEDDFWGPLGPVTIEMVDKDRSLHRVHLPMAGSYRWPSTGLRFVVREPATIDIEFCASDKFLHQMAWEQSWMVVGPLFDIKVKPGAVATVYLPHFVDLRGGCVDTSLFQVAHFKEPGMLLEKPTRVELYHVVLEDPSFSPLGVFLRTIHAALRFLPITSMVLLYHHTRPDETVFHLYLIPSDCCVRKAIDDEEKAFQFVQIRKPPPLGSLYLGSRYTVSSSETLEAIPKELELCYRSPGQPQLYSEFYVGDLGSGLRLQLKDGSGAVVWEALVKPGDLQLTSSLVPPAPAGQYQLLETQRQGSLGRTVCPGGKGKERRGFYCCIPDRDQALEGGGGPRTLLVLLLLPGRGPGISSTEGEGGLSTLDGLRGGPIMAPPTPSSSRIMLDLLVVKCLCGGRRSQECRGSE</sequence>
<keyword evidence="4" id="KW-0433">Leucine-rich repeat</keyword>
<dbReference type="CTD" id="22861"/>
<feature type="region of interest" description="Disordered" evidence="8">
    <location>
        <begin position="164"/>
        <end position="235"/>
    </location>
</feature>
<feature type="compositionally biased region" description="Basic residues" evidence="8">
    <location>
        <begin position="218"/>
        <end position="232"/>
    </location>
</feature>
<keyword evidence="3" id="KW-0963">Cytoplasm</keyword>
<dbReference type="InterPro" id="IPR050637">
    <property type="entry name" value="NLRP_innate_immun_reg"/>
</dbReference>
<name>A0A8U0SZ22_MUSPF</name>
<dbReference type="PROSITE" id="PS51830">
    <property type="entry name" value="FIIND"/>
    <property type="match status" value="1"/>
</dbReference>
<comment type="subcellular location">
    <subcellularLocation>
        <location evidence="1">Cytoplasm</location>
        <location evidence="1">Cytosol</location>
    </subcellularLocation>
</comment>
<dbReference type="InterPro" id="IPR041075">
    <property type="entry name" value="NOD1/2_WH"/>
</dbReference>
<dbReference type="InterPro" id="IPR025307">
    <property type="entry name" value="FIIND_dom"/>
</dbReference>
<feature type="compositionally biased region" description="Polar residues" evidence="8">
    <location>
        <begin position="127"/>
        <end position="137"/>
    </location>
</feature>
<dbReference type="Pfam" id="PF13553">
    <property type="entry name" value="FIIND"/>
    <property type="match status" value="1"/>
</dbReference>
<dbReference type="Gene3D" id="3.40.50.300">
    <property type="entry name" value="P-loop containing nucleotide triphosphate hydrolases"/>
    <property type="match status" value="1"/>
</dbReference>
<feature type="compositionally biased region" description="Basic and acidic residues" evidence="8">
    <location>
        <begin position="974"/>
        <end position="989"/>
    </location>
</feature>
<feature type="domain" description="Pyrin" evidence="9">
    <location>
        <begin position="1"/>
        <end position="92"/>
    </location>
</feature>
<dbReference type="InterPro" id="IPR007111">
    <property type="entry name" value="NACHT_NTPase"/>
</dbReference>
<organism evidence="12 13">
    <name type="scientific">Mustela putorius furo</name>
    <name type="common">European domestic ferret</name>
    <name type="synonym">Mustela furo</name>
    <dbReference type="NCBI Taxonomy" id="9669"/>
    <lineage>
        <taxon>Eukaryota</taxon>
        <taxon>Metazoa</taxon>
        <taxon>Chordata</taxon>
        <taxon>Craniata</taxon>
        <taxon>Vertebrata</taxon>
        <taxon>Euteleostomi</taxon>
        <taxon>Mammalia</taxon>
        <taxon>Eutheria</taxon>
        <taxon>Laurasiatheria</taxon>
        <taxon>Carnivora</taxon>
        <taxon>Caniformia</taxon>
        <taxon>Musteloidea</taxon>
        <taxon>Mustelidae</taxon>
        <taxon>Mustelinae</taxon>
        <taxon>Mustela</taxon>
    </lineage>
</organism>
<dbReference type="Pfam" id="PF17776">
    <property type="entry name" value="NLRC4_HD2"/>
    <property type="match status" value="1"/>
</dbReference>
<dbReference type="GO" id="GO:0005524">
    <property type="term" value="F:ATP binding"/>
    <property type="evidence" value="ECO:0007669"/>
    <property type="project" value="UniProtKB-KW"/>
</dbReference>
<evidence type="ECO:0000313" key="13">
    <source>
        <dbReference type="RefSeq" id="XP_004760528.1"/>
    </source>
</evidence>
<dbReference type="Pfam" id="PF13516">
    <property type="entry name" value="LRR_6"/>
    <property type="match status" value="3"/>
</dbReference>
<dbReference type="Pfam" id="PF05729">
    <property type="entry name" value="NACHT"/>
    <property type="match status" value="1"/>
</dbReference>
<dbReference type="Pfam" id="PF23679">
    <property type="entry name" value="UPA-FIIND"/>
    <property type="match status" value="1"/>
</dbReference>
<dbReference type="InterPro" id="IPR032675">
    <property type="entry name" value="LRR_dom_sf"/>
</dbReference>
<dbReference type="OrthoDB" id="428577at2759"/>
<dbReference type="Gene3D" id="3.80.10.10">
    <property type="entry name" value="Ribonuclease Inhibitor"/>
    <property type="match status" value="1"/>
</dbReference>
<dbReference type="InterPro" id="IPR041267">
    <property type="entry name" value="NLRP_HD2"/>
</dbReference>
<feature type="region of interest" description="Disordered" evidence="8">
    <location>
        <begin position="95"/>
        <end position="140"/>
    </location>
</feature>
<evidence type="ECO:0000259" key="11">
    <source>
        <dbReference type="PROSITE" id="PS51830"/>
    </source>
</evidence>
<feature type="domain" description="FIIND" evidence="11">
    <location>
        <begin position="1039"/>
        <end position="1321"/>
    </location>
</feature>
<feature type="compositionally biased region" description="Basic and acidic residues" evidence="8">
    <location>
        <begin position="208"/>
        <end position="217"/>
    </location>
</feature>
<dbReference type="InterPro" id="IPR001611">
    <property type="entry name" value="Leu-rich_rpt"/>
</dbReference>
<protein>
    <submittedName>
        <fullName evidence="13">NACHT, LRR and PYD domains-containing protein 1 isoform X1</fullName>
    </submittedName>
</protein>
<dbReference type="SMART" id="SM00368">
    <property type="entry name" value="LRR_RI"/>
    <property type="match status" value="6"/>
</dbReference>
<dbReference type="SMART" id="SM01289">
    <property type="entry name" value="PYRIN"/>
    <property type="match status" value="1"/>
</dbReference>
<dbReference type="PROSITE" id="PS50837">
    <property type="entry name" value="NACHT"/>
    <property type="match status" value="1"/>
</dbReference>
<dbReference type="KEGG" id="mpuf:101679990"/>
<evidence type="ECO:0000313" key="12">
    <source>
        <dbReference type="Proteomes" id="UP000000715"/>
    </source>
</evidence>
<keyword evidence="5" id="KW-0677">Repeat</keyword>
<dbReference type="SUPFAM" id="SSF52540">
    <property type="entry name" value="P-loop containing nucleoside triphosphate hydrolases"/>
    <property type="match status" value="1"/>
</dbReference>
<dbReference type="InterPro" id="IPR004020">
    <property type="entry name" value="DAPIN"/>
</dbReference>
<dbReference type="RefSeq" id="XP_004760528.1">
    <property type="nucleotide sequence ID" value="XM_004760471.3"/>
</dbReference>
<gene>
    <name evidence="13" type="primary">NLRP1</name>
</gene>
<dbReference type="PROSITE" id="PS50824">
    <property type="entry name" value="DAPIN"/>
    <property type="match status" value="1"/>
</dbReference>
<accession>A0A8U0SZ22</accession>
<evidence type="ECO:0000256" key="6">
    <source>
        <dbReference type="ARBA" id="ARBA00022741"/>
    </source>
</evidence>
<evidence type="ECO:0000259" key="9">
    <source>
        <dbReference type="PROSITE" id="PS50824"/>
    </source>
</evidence>
<dbReference type="Pfam" id="PF17779">
    <property type="entry name" value="WHD_NOD2"/>
    <property type="match status" value="1"/>
</dbReference>
<dbReference type="GeneID" id="101679990"/>
<dbReference type="SUPFAM" id="SSF47986">
    <property type="entry name" value="DEATH domain"/>
    <property type="match status" value="1"/>
</dbReference>
<dbReference type="Proteomes" id="UP000000715">
    <property type="component" value="Unplaced"/>
</dbReference>
<feature type="compositionally biased region" description="Polar residues" evidence="8">
    <location>
        <begin position="164"/>
        <end position="178"/>
    </location>
</feature>
<evidence type="ECO:0000259" key="10">
    <source>
        <dbReference type="PROSITE" id="PS50837"/>
    </source>
</evidence>
<dbReference type="SUPFAM" id="SSF52047">
    <property type="entry name" value="RNI-like"/>
    <property type="match status" value="1"/>
</dbReference>
<reference evidence="13" key="1">
    <citation type="submission" date="2025-08" db="UniProtKB">
        <authorList>
            <consortium name="RefSeq"/>
        </authorList>
    </citation>
    <scope>IDENTIFICATION</scope>
    <source>
        <tissue evidence="13">Brain</tissue>
    </source>
</reference>
<evidence type="ECO:0000256" key="4">
    <source>
        <dbReference type="ARBA" id="ARBA00022614"/>
    </source>
</evidence>
<dbReference type="Pfam" id="PF02758">
    <property type="entry name" value="PYRIN"/>
    <property type="match status" value="1"/>
</dbReference>
<evidence type="ECO:0000256" key="5">
    <source>
        <dbReference type="ARBA" id="ARBA00022737"/>
    </source>
</evidence>
<dbReference type="InterPro" id="IPR027417">
    <property type="entry name" value="P-loop_NTPase"/>
</dbReference>
<evidence type="ECO:0000256" key="2">
    <source>
        <dbReference type="ARBA" id="ARBA00008665"/>
    </source>
</evidence>
<evidence type="ECO:0000256" key="3">
    <source>
        <dbReference type="ARBA" id="ARBA00022490"/>
    </source>
</evidence>
<feature type="region of interest" description="Disordered" evidence="8">
    <location>
        <begin position="950"/>
        <end position="1007"/>
    </location>
</feature>
<dbReference type="Gene3D" id="1.10.533.10">
    <property type="entry name" value="Death Domain, Fas"/>
    <property type="match status" value="1"/>
</dbReference>
<dbReference type="InterPro" id="IPR011029">
    <property type="entry name" value="DEATH-like_dom_sf"/>
</dbReference>
<keyword evidence="12" id="KW-1185">Reference proteome</keyword>
<dbReference type="CDD" id="cd08320">
    <property type="entry name" value="Pyrin_NALPs"/>
    <property type="match status" value="1"/>
</dbReference>
<feature type="region of interest" description="Disordered" evidence="8">
    <location>
        <begin position="1016"/>
        <end position="1035"/>
    </location>
</feature>
<keyword evidence="6" id="KW-0547">Nucleotide-binding</keyword>
<evidence type="ECO:0000256" key="8">
    <source>
        <dbReference type="SAM" id="MobiDB-lite"/>
    </source>
</evidence>
<keyword evidence="7" id="KW-0067">ATP-binding</keyword>
<dbReference type="GO" id="GO:0050727">
    <property type="term" value="P:regulation of inflammatory response"/>
    <property type="evidence" value="ECO:0007669"/>
    <property type="project" value="TreeGrafter"/>
</dbReference>